<evidence type="ECO:0000259" key="1">
    <source>
        <dbReference type="PROSITE" id="PS50011"/>
    </source>
</evidence>
<dbReference type="Pfam" id="PF00069">
    <property type="entry name" value="Pkinase"/>
    <property type="match status" value="1"/>
</dbReference>
<accession>A0A087VQW4</accession>
<organism evidence="2 3">
    <name type="scientific">Balearica regulorum gibbericeps</name>
    <name type="common">East African grey crowned-crane</name>
    <dbReference type="NCBI Taxonomy" id="100784"/>
    <lineage>
        <taxon>Eukaryota</taxon>
        <taxon>Metazoa</taxon>
        <taxon>Chordata</taxon>
        <taxon>Craniata</taxon>
        <taxon>Vertebrata</taxon>
        <taxon>Euteleostomi</taxon>
        <taxon>Archelosauria</taxon>
        <taxon>Archosauria</taxon>
        <taxon>Dinosauria</taxon>
        <taxon>Saurischia</taxon>
        <taxon>Theropoda</taxon>
        <taxon>Coelurosauria</taxon>
        <taxon>Aves</taxon>
        <taxon>Neognathae</taxon>
        <taxon>Neoaves</taxon>
        <taxon>Gruiformes</taxon>
        <taxon>Gruidae</taxon>
        <taxon>Balearica</taxon>
    </lineage>
</organism>
<reference evidence="2 3" key="1">
    <citation type="submission" date="2014-04" db="EMBL/GenBank/DDBJ databases">
        <title>Genome evolution of avian class.</title>
        <authorList>
            <person name="Zhang G."/>
            <person name="Li C."/>
        </authorList>
    </citation>
    <scope>NUCLEOTIDE SEQUENCE [LARGE SCALE GENOMIC DNA]</scope>
    <source>
        <strain evidence="2">BGI_N312</strain>
    </source>
</reference>
<dbReference type="SUPFAM" id="SSF56112">
    <property type="entry name" value="Protein kinase-like (PK-like)"/>
    <property type="match status" value="1"/>
</dbReference>
<dbReference type="PROSITE" id="PS00108">
    <property type="entry name" value="PROTEIN_KINASE_ST"/>
    <property type="match status" value="1"/>
</dbReference>
<dbReference type="PROSITE" id="PS50011">
    <property type="entry name" value="PROTEIN_KINASE_DOM"/>
    <property type="match status" value="1"/>
</dbReference>
<sequence>QLLLALQYLHGCKIIHRDVKAGNVLLTLDGDVKLADFGVSAKNSSTVQRRVSFIGTPYWMAPEVVQCETSKESPYGYKADIWSLGITLIEMAEMEPPHHELNPLRVLLKIAKSQPPTLRHPKRWSEDFKDFLRKSLEKSPEARWSASQLLQ</sequence>
<keyword evidence="2" id="KW-0808">Transferase</keyword>
<dbReference type="SMART" id="SM00220">
    <property type="entry name" value="S_TKc"/>
    <property type="match status" value="1"/>
</dbReference>
<dbReference type="PANTHER" id="PTHR46538:SF4">
    <property type="entry name" value="NON-SPECIFIC SERINE_THREONINE PROTEIN KINASE"/>
    <property type="match status" value="1"/>
</dbReference>
<proteinExistence type="predicted"/>
<keyword evidence="2" id="KW-0418">Kinase</keyword>
<protein>
    <submittedName>
        <fullName evidence="2">STE20-like serine/threonine-protein kinase</fullName>
    </submittedName>
</protein>
<dbReference type="GO" id="GO:0004672">
    <property type="term" value="F:protein kinase activity"/>
    <property type="evidence" value="ECO:0007669"/>
    <property type="project" value="InterPro"/>
</dbReference>
<name>A0A087VQW4_BALRE</name>
<evidence type="ECO:0000313" key="2">
    <source>
        <dbReference type="EMBL" id="KFO15006.1"/>
    </source>
</evidence>
<dbReference type="InterPro" id="IPR008271">
    <property type="entry name" value="Ser/Thr_kinase_AS"/>
</dbReference>
<feature type="non-terminal residue" evidence="2">
    <location>
        <position position="151"/>
    </location>
</feature>
<keyword evidence="3" id="KW-1185">Reference proteome</keyword>
<evidence type="ECO:0000313" key="3">
    <source>
        <dbReference type="Proteomes" id="UP000053309"/>
    </source>
</evidence>
<dbReference type="InterPro" id="IPR000719">
    <property type="entry name" value="Prot_kinase_dom"/>
</dbReference>
<feature type="non-terminal residue" evidence="2">
    <location>
        <position position="1"/>
    </location>
</feature>
<dbReference type="InterPro" id="IPR051585">
    <property type="entry name" value="STE20_Ser/Thr_Kinases"/>
</dbReference>
<dbReference type="InterPro" id="IPR011009">
    <property type="entry name" value="Kinase-like_dom_sf"/>
</dbReference>
<gene>
    <name evidence="2" type="ORF">N312_08881</name>
</gene>
<dbReference type="GO" id="GO:0005524">
    <property type="term" value="F:ATP binding"/>
    <property type="evidence" value="ECO:0007669"/>
    <property type="project" value="InterPro"/>
</dbReference>
<dbReference type="Proteomes" id="UP000053309">
    <property type="component" value="Unassembled WGS sequence"/>
</dbReference>
<dbReference type="EMBL" id="KL502334">
    <property type="protein sequence ID" value="KFO15006.1"/>
    <property type="molecule type" value="Genomic_DNA"/>
</dbReference>
<dbReference type="AlphaFoldDB" id="A0A087VQW4"/>
<dbReference type="Gene3D" id="1.10.510.10">
    <property type="entry name" value="Transferase(Phosphotransferase) domain 1"/>
    <property type="match status" value="1"/>
</dbReference>
<feature type="domain" description="Protein kinase" evidence="1">
    <location>
        <begin position="1"/>
        <end position="151"/>
    </location>
</feature>
<dbReference type="PANTHER" id="PTHR46538">
    <property type="entry name" value="PROTEIN KINASE DOMAIN-CONTAINING PROTEIN"/>
    <property type="match status" value="1"/>
</dbReference>